<keyword evidence="4" id="KW-1185">Reference proteome</keyword>
<dbReference type="Proteomes" id="UP001146120">
    <property type="component" value="Unassembled WGS sequence"/>
</dbReference>
<reference evidence="3" key="1">
    <citation type="submission" date="2022-11" db="EMBL/GenBank/DDBJ databases">
        <authorList>
            <person name="Morgan W.R."/>
            <person name="Tartar A."/>
        </authorList>
    </citation>
    <scope>NUCLEOTIDE SEQUENCE</scope>
    <source>
        <strain evidence="3">ARSEF 373</strain>
    </source>
</reference>
<evidence type="ECO:0000313" key="4">
    <source>
        <dbReference type="Proteomes" id="UP001146120"/>
    </source>
</evidence>
<accession>A0AAV2YL26</accession>
<keyword evidence="2" id="KW-0472">Membrane</keyword>
<name>A0AAV2YL26_9STRA</name>
<dbReference type="EMBL" id="DAKRPA010000231">
    <property type="protein sequence ID" value="DAZ94831.1"/>
    <property type="molecule type" value="Genomic_DNA"/>
</dbReference>
<evidence type="ECO:0000256" key="1">
    <source>
        <dbReference type="SAM" id="MobiDB-lite"/>
    </source>
</evidence>
<evidence type="ECO:0000313" key="3">
    <source>
        <dbReference type="EMBL" id="DAZ94831.1"/>
    </source>
</evidence>
<gene>
    <name evidence="3" type="ORF">N0F65_012858</name>
</gene>
<keyword evidence="2" id="KW-0812">Transmembrane</keyword>
<proteinExistence type="predicted"/>
<dbReference type="AlphaFoldDB" id="A0AAV2YL26"/>
<feature type="region of interest" description="Disordered" evidence="1">
    <location>
        <begin position="1"/>
        <end position="29"/>
    </location>
</feature>
<protein>
    <recommendedName>
        <fullName evidence="5">TNFR-Cys domain-containing protein</fullName>
    </recommendedName>
</protein>
<comment type="caution">
    <text evidence="3">The sequence shown here is derived from an EMBL/GenBank/DDBJ whole genome shotgun (WGS) entry which is preliminary data.</text>
</comment>
<sequence length="291" mass="31877">MTTTAGALRRLPSNSSRRHASSSSGSGSGSLYEVQVGLVQETCGFYEHPTGSECRRPRTCRDCLNRIVSGEPQGCMLDMTGRCTSMITPAPSNSTQFFVSGNTTYCAASNDICRRCPSSASFCRGADGCVCIPRCESVVWNRTFNGNCTDKEVPVARISSNNDTNFLNNQLWISIFMAVCVGMPLGILLYRHIVKTHHQPDPILELSIRATRRQIRSASKHGTLQLSGWHAMRQNLIDDEQQRFEEVGDGVTLRHASTATAEQPAEGENQLVRPVQLTQPAQPAQPAQLAM</sequence>
<keyword evidence="2" id="KW-1133">Transmembrane helix</keyword>
<evidence type="ECO:0008006" key="5">
    <source>
        <dbReference type="Google" id="ProtNLM"/>
    </source>
</evidence>
<feature type="transmembrane region" description="Helical" evidence="2">
    <location>
        <begin position="171"/>
        <end position="190"/>
    </location>
</feature>
<organism evidence="3 4">
    <name type="scientific">Lagenidium giganteum</name>
    <dbReference type="NCBI Taxonomy" id="4803"/>
    <lineage>
        <taxon>Eukaryota</taxon>
        <taxon>Sar</taxon>
        <taxon>Stramenopiles</taxon>
        <taxon>Oomycota</taxon>
        <taxon>Peronosporomycetes</taxon>
        <taxon>Pythiales</taxon>
        <taxon>Pythiaceae</taxon>
    </lineage>
</organism>
<reference evidence="3" key="2">
    <citation type="journal article" date="2023" name="Microbiol Resour">
        <title>Decontamination and Annotation of the Draft Genome Sequence of the Oomycete Lagenidium giganteum ARSEF 373.</title>
        <authorList>
            <person name="Morgan W.R."/>
            <person name="Tartar A."/>
        </authorList>
    </citation>
    <scope>NUCLEOTIDE SEQUENCE</scope>
    <source>
        <strain evidence="3">ARSEF 373</strain>
    </source>
</reference>
<evidence type="ECO:0000256" key="2">
    <source>
        <dbReference type="SAM" id="Phobius"/>
    </source>
</evidence>